<dbReference type="InterPro" id="IPR035901">
    <property type="entry name" value="GIY-YIG_endonuc_sf"/>
</dbReference>
<keyword evidence="2" id="KW-0227">DNA damage</keyword>
<dbReference type="InterPro" id="IPR001162">
    <property type="entry name" value="UvrC_RNase_H_dom"/>
</dbReference>
<keyword evidence="5" id="KW-0234">DNA repair</keyword>
<sequence length="385" mass="44133">MTLKEKAKKLPKKPGVYFWIDQAGVILYVGRATSLHGRVNQYFQKNIDSRIAEMVDLASDIKFEVCDNLLEAIILEAHYIKKYWPKYNVKDKDDRSFIYVVLSKTDDYPHPIIIRGHELKQFPATKAYVFGPYQSFYLIQNALNIIRRLFPYGNCRPHSGKACFDYQIGLCPGACIDVIGKKDYQSNIKNIVLLLKGDKKRLLVRLKKDNPDKIKSLQHIQDVSLLTRDDDLSLPKINRIEGYDISHLNGKESYGSMVVFSGGEADKKEYRLFKIKEAPPGDDERALVEVLLRRMAHRDWPQPDLIMIDGGKPQIDFVSRVLNQHNIRFPLVGISKLGGDKLVFTRGVSSNFKVLAESIKGTLLKTREEAHRFVISAGRRARRLK</sequence>
<dbReference type="PANTHER" id="PTHR30562">
    <property type="entry name" value="UVRC/OXIDOREDUCTASE"/>
    <property type="match status" value="1"/>
</dbReference>
<protein>
    <recommendedName>
        <fullName evidence="10">Excinuclease ABC subunit C</fullName>
    </recommendedName>
</protein>
<proteinExistence type="predicted"/>
<evidence type="ECO:0000256" key="3">
    <source>
        <dbReference type="ARBA" id="ARBA00022769"/>
    </source>
</evidence>
<evidence type="ECO:0000313" key="8">
    <source>
        <dbReference type="EMBL" id="PIT94470.1"/>
    </source>
</evidence>
<dbReference type="CDD" id="cd10434">
    <property type="entry name" value="GIY-YIG_UvrC_Cho"/>
    <property type="match status" value="1"/>
</dbReference>
<dbReference type="Gene3D" id="3.30.420.340">
    <property type="entry name" value="UvrC, RNAse H endonuclease domain"/>
    <property type="match status" value="1"/>
</dbReference>
<keyword evidence="4" id="KW-0267">Excision nuclease</keyword>
<evidence type="ECO:0000259" key="6">
    <source>
        <dbReference type="PROSITE" id="PS50164"/>
    </source>
</evidence>
<feature type="domain" description="UvrC family homology region profile" evidence="7">
    <location>
        <begin position="232"/>
        <end position="322"/>
    </location>
</feature>
<comment type="caution">
    <text evidence="8">The sequence shown here is derived from an EMBL/GenBank/DDBJ whole genome shotgun (WGS) entry which is preliminary data.</text>
</comment>
<dbReference type="PROSITE" id="PS50165">
    <property type="entry name" value="UVRC"/>
    <property type="match status" value="1"/>
</dbReference>
<dbReference type="InterPro" id="IPR047296">
    <property type="entry name" value="GIY-YIG_UvrC_Cho"/>
</dbReference>
<accession>A0A2M6WNX1</accession>
<gene>
    <name evidence="8" type="ORF">COT98_03425</name>
</gene>
<dbReference type="GO" id="GO:0009381">
    <property type="term" value="F:excinuclease ABC activity"/>
    <property type="evidence" value="ECO:0007669"/>
    <property type="project" value="InterPro"/>
</dbReference>
<evidence type="ECO:0000259" key="7">
    <source>
        <dbReference type="PROSITE" id="PS50165"/>
    </source>
</evidence>
<dbReference type="Pfam" id="PF08459">
    <property type="entry name" value="UvrC_RNaseH_dom"/>
    <property type="match status" value="1"/>
</dbReference>
<dbReference type="Pfam" id="PF01541">
    <property type="entry name" value="GIY-YIG"/>
    <property type="match status" value="1"/>
</dbReference>
<dbReference type="InterPro" id="IPR000305">
    <property type="entry name" value="GIY-YIG_endonuc"/>
</dbReference>
<organism evidence="8 9">
    <name type="scientific">Candidatus Falkowbacteria bacterium CG10_big_fil_rev_8_21_14_0_10_39_9</name>
    <dbReference type="NCBI Taxonomy" id="1974566"/>
    <lineage>
        <taxon>Bacteria</taxon>
        <taxon>Candidatus Falkowiibacteriota</taxon>
    </lineage>
</organism>
<dbReference type="InterPro" id="IPR038476">
    <property type="entry name" value="UvrC_RNase_H_dom_sf"/>
</dbReference>
<dbReference type="Proteomes" id="UP000228900">
    <property type="component" value="Unassembled WGS sequence"/>
</dbReference>
<reference evidence="9" key="1">
    <citation type="submission" date="2017-09" db="EMBL/GenBank/DDBJ databases">
        <title>Depth-based differentiation of microbial function through sediment-hosted aquifers and enrichment of novel symbionts in the deep terrestrial subsurface.</title>
        <authorList>
            <person name="Probst A.J."/>
            <person name="Ladd B."/>
            <person name="Jarett J.K."/>
            <person name="Geller-Mcgrath D.E."/>
            <person name="Sieber C.M.K."/>
            <person name="Emerson J.B."/>
            <person name="Anantharaman K."/>
            <person name="Thomas B.C."/>
            <person name="Malmstrom R."/>
            <person name="Stieglmeier M."/>
            <person name="Klingl A."/>
            <person name="Woyke T."/>
            <person name="Ryan C.M."/>
            <person name="Banfield J.F."/>
        </authorList>
    </citation>
    <scope>NUCLEOTIDE SEQUENCE [LARGE SCALE GENOMIC DNA]</scope>
</reference>
<evidence type="ECO:0008006" key="10">
    <source>
        <dbReference type="Google" id="ProtNLM"/>
    </source>
</evidence>
<dbReference type="PANTHER" id="PTHR30562:SF1">
    <property type="entry name" value="UVRABC SYSTEM PROTEIN C"/>
    <property type="match status" value="1"/>
</dbReference>
<dbReference type="FunFam" id="3.40.1440.10:FF:000001">
    <property type="entry name" value="UvrABC system protein C"/>
    <property type="match status" value="1"/>
</dbReference>
<evidence type="ECO:0000256" key="4">
    <source>
        <dbReference type="ARBA" id="ARBA00022881"/>
    </source>
</evidence>
<dbReference type="PROSITE" id="PS50164">
    <property type="entry name" value="GIY_YIG"/>
    <property type="match status" value="1"/>
</dbReference>
<evidence type="ECO:0000256" key="1">
    <source>
        <dbReference type="ARBA" id="ARBA00022490"/>
    </source>
</evidence>
<dbReference type="EMBL" id="PFAQ01000047">
    <property type="protein sequence ID" value="PIT94470.1"/>
    <property type="molecule type" value="Genomic_DNA"/>
</dbReference>
<evidence type="ECO:0000256" key="5">
    <source>
        <dbReference type="ARBA" id="ARBA00023204"/>
    </source>
</evidence>
<dbReference type="GO" id="GO:0006289">
    <property type="term" value="P:nucleotide-excision repair"/>
    <property type="evidence" value="ECO:0007669"/>
    <property type="project" value="InterPro"/>
</dbReference>
<keyword evidence="1" id="KW-0963">Cytoplasm</keyword>
<dbReference type="InterPro" id="IPR050066">
    <property type="entry name" value="UvrABC_protein_C"/>
</dbReference>
<dbReference type="Gene3D" id="3.40.1440.10">
    <property type="entry name" value="GIY-YIG endonuclease"/>
    <property type="match status" value="1"/>
</dbReference>
<keyword evidence="3" id="KW-0228">DNA excision</keyword>
<name>A0A2M6WNX1_9BACT</name>
<dbReference type="AlphaFoldDB" id="A0A2M6WNX1"/>
<feature type="domain" description="GIY-YIG" evidence="6">
    <location>
        <begin position="12"/>
        <end position="89"/>
    </location>
</feature>
<dbReference type="GO" id="GO:0009380">
    <property type="term" value="C:excinuclease repair complex"/>
    <property type="evidence" value="ECO:0007669"/>
    <property type="project" value="TreeGrafter"/>
</dbReference>
<dbReference type="SUPFAM" id="SSF82771">
    <property type="entry name" value="GIY-YIG endonuclease"/>
    <property type="match status" value="1"/>
</dbReference>
<dbReference type="SMART" id="SM00465">
    <property type="entry name" value="GIYc"/>
    <property type="match status" value="1"/>
</dbReference>
<evidence type="ECO:0000256" key="2">
    <source>
        <dbReference type="ARBA" id="ARBA00022763"/>
    </source>
</evidence>
<evidence type="ECO:0000313" key="9">
    <source>
        <dbReference type="Proteomes" id="UP000228900"/>
    </source>
</evidence>